<dbReference type="Pfam" id="PF09674">
    <property type="entry name" value="DUF2400"/>
    <property type="match status" value="1"/>
</dbReference>
<evidence type="ECO:0000313" key="2">
    <source>
        <dbReference type="Proteomes" id="UP000289775"/>
    </source>
</evidence>
<proteinExistence type="predicted"/>
<sequence>MIEAGLMKEKMNMEELKSFLDEKVLLYNNPDFIDTDPIQIPHLFTQKEDIEIAGFLSATIAWGNRKMIINNAKKMMELMGNSPYDFVMSHNEEHLESLENFVHRTFNGIDFATFIQSLKNIYTNHGGLESVFARHQENNSLQQSISEFKKIFFEIAHQQRTQKHISDPLNGSAAKRMNMFLRWMVRNDNAGVDLGIWKNISSSNLSCPLDVHSGNVARKLGLLNRKQNDAKALFELDTELRLLDSTDPVKYDFALFGLGVFEGF</sequence>
<evidence type="ECO:0000313" key="1">
    <source>
        <dbReference type="EMBL" id="RYJ44936.1"/>
    </source>
</evidence>
<accession>A0A444WGR3</accession>
<name>A0A444WGR3_9FLAO</name>
<dbReference type="AlphaFoldDB" id="A0A444WGR3"/>
<dbReference type="EMBL" id="JUIW01000002">
    <property type="protein sequence ID" value="RYJ44936.1"/>
    <property type="molecule type" value="Genomic_DNA"/>
</dbReference>
<dbReference type="NCBIfam" id="TIGR02757">
    <property type="entry name" value="TIGR02757 family protein"/>
    <property type="match status" value="1"/>
</dbReference>
<comment type="caution">
    <text evidence="1">The sequence shown here is derived from an EMBL/GenBank/DDBJ whole genome shotgun (WGS) entry which is preliminary data.</text>
</comment>
<reference evidence="1 2" key="1">
    <citation type="submission" date="2014-12" db="EMBL/GenBank/DDBJ databases">
        <title>Genome sequence of Flavobacterium beibuense RSKm HC5.</title>
        <authorList>
            <person name="Kim J.F."/>
            <person name="Song J.Y."/>
            <person name="Kwak M.-J."/>
            <person name="Lee S.-W."/>
        </authorList>
    </citation>
    <scope>NUCLEOTIDE SEQUENCE [LARGE SCALE GENOMIC DNA]</scope>
    <source>
        <strain evidence="1 2">RSKm HC5</strain>
    </source>
</reference>
<dbReference type="Proteomes" id="UP000289775">
    <property type="component" value="Unassembled WGS sequence"/>
</dbReference>
<dbReference type="InterPro" id="IPR014127">
    <property type="entry name" value="CHP02757"/>
</dbReference>
<gene>
    <name evidence="1" type="ORF">NU09_0570</name>
</gene>
<keyword evidence="2" id="KW-1185">Reference proteome</keyword>
<organism evidence="1 2">
    <name type="scientific">Flavobacterium beibuense</name>
    <dbReference type="NCBI Taxonomy" id="657326"/>
    <lineage>
        <taxon>Bacteria</taxon>
        <taxon>Pseudomonadati</taxon>
        <taxon>Bacteroidota</taxon>
        <taxon>Flavobacteriia</taxon>
        <taxon>Flavobacteriales</taxon>
        <taxon>Flavobacteriaceae</taxon>
        <taxon>Flavobacterium</taxon>
    </lineage>
</organism>
<protein>
    <submittedName>
        <fullName evidence="1">DUF2400 domain containing protein</fullName>
    </submittedName>
</protein>